<organism evidence="2 3">
    <name type="scientific">Pyrrhoderma noxium</name>
    <dbReference type="NCBI Taxonomy" id="2282107"/>
    <lineage>
        <taxon>Eukaryota</taxon>
        <taxon>Fungi</taxon>
        <taxon>Dikarya</taxon>
        <taxon>Basidiomycota</taxon>
        <taxon>Agaricomycotina</taxon>
        <taxon>Agaricomycetes</taxon>
        <taxon>Hymenochaetales</taxon>
        <taxon>Hymenochaetaceae</taxon>
        <taxon>Pyrrhoderma</taxon>
    </lineage>
</organism>
<keyword evidence="3" id="KW-1185">Reference proteome</keyword>
<dbReference type="Proteomes" id="UP000217199">
    <property type="component" value="Unassembled WGS sequence"/>
</dbReference>
<protein>
    <submittedName>
        <fullName evidence="2">Uncharacterized protein</fullName>
    </submittedName>
</protein>
<evidence type="ECO:0000256" key="1">
    <source>
        <dbReference type="SAM" id="MobiDB-lite"/>
    </source>
</evidence>
<gene>
    <name evidence="2" type="ORF">PNOK_0675700</name>
</gene>
<reference evidence="2 3" key="1">
    <citation type="journal article" date="2017" name="Mol. Ecol.">
        <title>Comparative and population genomic landscape of Phellinus noxius: A hypervariable fungus causing root rot in trees.</title>
        <authorList>
            <person name="Chung C.L."/>
            <person name="Lee T.J."/>
            <person name="Akiba M."/>
            <person name="Lee H.H."/>
            <person name="Kuo T.H."/>
            <person name="Liu D."/>
            <person name="Ke H.M."/>
            <person name="Yokoi T."/>
            <person name="Roa M.B."/>
            <person name="Lu M.J."/>
            <person name="Chang Y.Y."/>
            <person name="Ann P.J."/>
            <person name="Tsai J.N."/>
            <person name="Chen C.Y."/>
            <person name="Tzean S.S."/>
            <person name="Ota Y."/>
            <person name="Hattori T."/>
            <person name="Sahashi N."/>
            <person name="Liou R.F."/>
            <person name="Kikuchi T."/>
            <person name="Tsai I.J."/>
        </authorList>
    </citation>
    <scope>NUCLEOTIDE SEQUENCE [LARGE SCALE GENOMIC DNA]</scope>
    <source>
        <strain evidence="2 3">FFPRI411160</strain>
    </source>
</reference>
<dbReference type="EMBL" id="NBII01000006">
    <property type="protein sequence ID" value="PAV18271.1"/>
    <property type="molecule type" value="Genomic_DNA"/>
</dbReference>
<feature type="compositionally biased region" description="Polar residues" evidence="1">
    <location>
        <begin position="44"/>
        <end position="69"/>
    </location>
</feature>
<evidence type="ECO:0000313" key="3">
    <source>
        <dbReference type="Proteomes" id="UP000217199"/>
    </source>
</evidence>
<feature type="compositionally biased region" description="Basic and acidic residues" evidence="1">
    <location>
        <begin position="157"/>
        <end position="173"/>
    </location>
</feature>
<comment type="caution">
    <text evidence="2">The sequence shown here is derived from an EMBL/GenBank/DDBJ whole genome shotgun (WGS) entry which is preliminary data.</text>
</comment>
<sequence>MSFDPSEFPLIPSSPDSPKSKESGPRRIKRSAPPRNSIGKTDPIVTTTLNTAPLSSSFTPAKLVTSSETVRPRSTKTAPINIIQKRSQDEASDRLSSSGQESPGKTPFMTGLHPMAQATLGKQRTRGQGGVSTIQIEPQDFGQRKSALSELLSKDTTPVRKEHKETEREREAAHQAWAARPRTIRFKGDPGRNQTNSTTDPKA</sequence>
<proteinExistence type="predicted"/>
<feature type="compositionally biased region" description="Polar residues" evidence="1">
    <location>
        <begin position="192"/>
        <end position="203"/>
    </location>
</feature>
<dbReference type="InParanoid" id="A0A286UF98"/>
<accession>A0A286UF98</accession>
<dbReference type="AlphaFoldDB" id="A0A286UF98"/>
<feature type="region of interest" description="Disordered" evidence="1">
    <location>
        <begin position="1"/>
        <end position="203"/>
    </location>
</feature>
<feature type="compositionally biased region" description="Polar residues" evidence="1">
    <location>
        <begin position="94"/>
        <end position="103"/>
    </location>
</feature>
<evidence type="ECO:0000313" key="2">
    <source>
        <dbReference type="EMBL" id="PAV18271.1"/>
    </source>
</evidence>
<name>A0A286UF98_9AGAM</name>